<sequence>MSVAGKHVVISGGGSGVGAELAAQFAGQGARVTILGRRMEPLEEVSAATKALPLTCDVTDRAAVEAALTEAAAKNGPVAIALANAGAAPSKPFDRMSAEDFGAALSVNLAGVFNLWQAALPGMKEAGWGRMIAIASTAGLKGYPYVSGYCAAKHGVIGLTRALSLELARTGITVNSICPGFIETPLLQRSVDNIVAKTGMTPEKAEKSLRASNPQGRFIQPAEVAEAALWLASEGAGSVNGSALPISGGEI</sequence>
<proteinExistence type="inferred from homology"/>
<dbReference type="EMBL" id="CP015124">
    <property type="protein sequence ID" value="ANP35747.1"/>
    <property type="molecule type" value="Genomic_DNA"/>
</dbReference>
<evidence type="ECO:0000313" key="4">
    <source>
        <dbReference type="EMBL" id="ANP35747.1"/>
    </source>
</evidence>
<dbReference type="RefSeq" id="WP_065270827.1">
    <property type="nucleotide sequence ID" value="NZ_CP015124.1"/>
</dbReference>
<evidence type="ECO:0000256" key="1">
    <source>
        <dbReference type="ARBA" id="ARBA00006484"/>
    </source>
</evidence>
<protein>
    <submittedName>
        <fullName evidence="4">3-hydroxyacyl-CoA dehydrogenase</fullName>
    </submittedName>
    <submittedName>
        <fullName evidence="5">SDR family NAD(P)-dependent oxidoreductase</fullName>
    </submittedName>
</protein>
<dbReference type="PATRIC" id="fig|60890.4.peg.803"/>
<dbReference type="InterPro" id="IPR020904">
    <property type="entry name" value="Sc_DH/Rdtase_CS"/>
</dbReference>
<dbReference type="InterPro" id="IPR002347">
    <property type="entry name" value="SDR_fam"/>
</dbReference>
<organism evidence="4 6">
    <name type="scientific">Phaeobacter gallaeciensis</name>
    <dbReference type="NCBI Taxonomy" id="60890"/>
    <lineage>
        <taxon>Bacteria</taxon>
        <taxon>Pseudomonadati</taxon>
        <taxon>Pseudomonadota</taxon>
        <taxon>Alphaproteobacteria</taxon>
        <taxon>Rhodobacterales</taxon>
        <taxon>Roseobacteraceae</taxon>
        <taxon>Phaeobacter</taxon>
    </lineage>
</organism>
<dbReference type="InterPro" id="IPR050259">
    <property type="entry name" value="SDR"/>
</dbReference>
<dbReference type="GO" id="GO:0032787">
    <property type="term" value="P:monocarboxylic acid metabolic process"/>
    <property type="evidence" value="ECO:0007669"/>
    <property type="project" value="UniProtKB-ARBA"/>
</dbReference>
<keyword evidence="6" id="KW-1185">Reference proteome</keyword>
<name>A0A1B0ZNL4_9RHOB</name>
<dbReference type="SMART" id="SM00822">
    <property type="entry name" value="PKS_KR"/>
    <property type="match status" value="1"/>
</dbReference>
<comment type="similarity">
    <text evidence="1 2">Belongs to the short-chain dehydrogenases/reductases (SDR) family.</text>
</comment>
<dbReference type="PRINTS" id="PR00080">
    <property type="entry name" value="SDRFAMILY"/>
</dbReference>
<dbReference type="InterPro" id="IPR057326">
    <property type="entry name" value="KR_dom"/>
</dbReference>
<dbReference type="PANTHER" id="PTHR42879">
    <property type="entry name" value="3-OXOACYL-(ACYL-CARRIER-PROTEIN) REDUCTASE"/>
    <property type="match status" value="1"/>
</dbReference>
<evidence type="ECO:0000259" key="3">
    <source>
        <dbReference type="SMART" id="SM00822"/>
    </source>
</evidence>
<dbReference type="SUPFAM" id="SSF51735">
    <property type="entry name" value="NAD(P)-binding Rossmann-fold domains"/>
    <property type="match status" value="1"/>
</dbReference>
<dbReference type="Pfam" id="PF00106">
    <property type="entry name" value="adh_short"/>
    <property type="match status" value="1"/>
</dbReference>
<evidence type="ECO:0000313" key="5">
    <source>
        <dbReference type="EMBL" id="MDE4165747.1"/>
    </source>
</evidence>
<dbReference type="EMBL" id="JARCJK010000003">
    <property type="protein sequence ID" value="MDE4165747.1"/>
    <property type="molecule type" value="Genomic_DNA"/>
</dbReference>
<dbReference type="InterPro" id="IPR036291">
    <property type="entry name" value="NAD(P)-bd_dom_sf"/>
</dbReference>
<dbReference type="FunFam" id="3.40.50.720:FF:000084">
    <property type="entry name" value="Short-chain dehydrogenase reductase"/>
    <property type="match status" value="1"/>
</dbReference>
<dbReference type="PROSITE" id="PS00061">
    <property type="entry name" value="ADH_SHORT"/>
    <property type="match status" value="1"/>
</dbReference>
<dbReference type="Proteomes" id="UP001218364">
    <property type="component" value="Unassembled WGS sequence"/>
</dbReference>
<gene>
    <name evidence="4" type="ORF">JL2886_00823</name>
    <name evidence="5" type="ORF">PXK24_08585</name>
</gene>
<evidence type="ECO:0000313" key="7">
    <source>
        <dbReference type="Proteomes" id="UP001218364"/>
    </source>
</evidence>
<evidence type="ECO:0000313" key="6">
    <source>
        <dbReference type="Proteomes" id="UP000092565"/>
    </source>
</evidence>
<dbReference type="AlphaFoldDB" id="A0A1B0ZNL4"/>
<dbReference type="OrthoDB" id="9804774at2"/>
<evidence type="ECO:0000256" key="2">
    <source>
        <dbReference type="RuleBase" id="RU000363"/>
    </source>
</evidence>
<dbReference type="Proteomes" id="UP000092565">
    <property type="component" value="Chromosome"/>
</dbReference>
<dbReference type="PANTHER" id="PTHR42879:SF2">
    <property type="entry name" value="3-OXOACYL-[ACYL-CARRIER-PROTEIN] REDUCTASE FABG"/>
    <property type="match status" value="1"/>
</dbReference>
<feature type="domain" description="Ketoreductase" evidence="3">
    <location>
        <begin position="6"/>
        <end position="180"/>
    </location>
</feature>
<dbReference type="Gene3D" id="3.40.50.720">
    <property type="entry name" value="NAD(P)-binding Rossmann-like Domain"/>
    <property type="match status" value="1"/>
</dbReference>
<accession>A0A1B0ZNL4</accession>
<dbReference type="CDD" id="cd05233">
    <property type="entry name" value="SDR_c"/>
    <property type="match status" value="1"/>
</dbReference>
<dbReference type="PRINTS" id="PR00081">
    <property type="entry name" value="GDHRDH"/>
</dbReference>
<reference evidence="5 7" key="2">
    <citation type="submission" date="2023-02" db="EMBL/GenBank/DDBJ databases">
        <title>Population genomics of bacteria associated with diatom.</title>
        <authorList>
            <person name="Xie J."/>
            <person name="Wang H."/>
        </authorList>
    </citation>
    <scope>NUCLEOTIDE SEQUENCE [LARGE SCALE GENOMIC DNA]</scope>
    <source>
        <strain evidence="5 7">PT47_8</strain>
    </source>
</reference>
<reference evidence="4 6" key="1">
    <citation type="submission" date="2016-04" db="EMBL/GenBank/DDBJ databases">
        <authorList>
            <person name="Evans L.H."/>
            <person name="Alamgir A."/>
            <person name="Owens N."/>
            <person name="Weber N.D."/>
            <person name="Virtaneva K."/>
            <person name="Barbian K."/>
            <person name="Babar A."/>
            <person name="Rosenke K."/>
        </authorList>
    </citation>
    <scope>NUCLEOTIDE SEQUENCE [LARGE SCALE GENOMIC DNA]</scope>
    <source>
        <strain evidence="4 6">JL2886</strain>
    </source>
</reference>